<keyword evidence="2" id="KW-1185">Reference proteome</keyword>
<sequence>MSICECHLRCVLHIRGLRVAVLDDHDIQCLPTDVPNCRLHVFIYVFADVLVDKLRRCLFCLKIEAFLFICGPRSASGPPSKPLVKPFPDDAVSCGFPRRYEVVRNIRSVPNQGSERFYRSPDRFMAVDRVKCSISDPFSNMVLC</sequence>
<evidence type="ECO:0000313" key="2">
    <source>
        <dbReference type="Proteomes" id="UP000011546"/>
    </source>
</evidence>
<name>M0P823_9EURY</name>
<proteinExistence type="predicted"/>
<dbReference type="AlphaFoldDB" id="M0P823"/>
<gene>
    <name evidence="1" type="ORF">C468_05091</name>
</gene>
<dbReference type="EMBL" id="AOJH01000037">
    <property type="protein sequence ID" value="EMA66176.1"/>
    <property type="molecule type" value="Genomic_DNA"/>
</dbReference>
<protein>
    <submittedName>
        <fullName evidence="1">Uncharacterized protein</fullName>
    </submittedName>
</protein>
<reference evidence="1 2" key="1">
    <citation type="journal article" date="2014" name="PLoS Genet.">
        <title>Phylogenetically driven sequencing of extremely halophilic archaea reveals strategies for static and dynamic osmo-response.</title>
        <authorList>
            <person name="Becker E.A."/>
            <person name="Seitzer P.M."/>
            <person name="Tritt A."/>
            <person name="Larsen D."/>
            <person name="Krusor M."/>
            <person name="Yao A.I."/>
            <person name="Wu D."/>
            <person name="Madern D."/>
            <person name="Eisen J.A."/>
            <person name="Darling A.E."/>
            <person name="Facciotti M.T."/>
        </authorList>
    </citation>
    <scope>NUCLEOTIDE SEQUENCE [LARGE SCALE GENOMIC DNA]</scope>
    <source>
        <strain evidence="1 2">JCM 14978</strain>
    </source>
</reference>
<evidence type="ECO:0000313" key="1">
    <source>
        <dbReference type="EMBL" id="EMA66176.1"/>
    </source>
</evidence>
<dbReference type="Proteomes" id="UP000011546">
    <property type="component" value="Unassembled WGS sequence"/>
</dbReference>
<accession>M0P823</accession>
<organism evidence="1 2">
    <name type="scientific">Halorubrum kocurii JCM 14978</name>
    <dbReference type="NCBI Taxonomy" id="1230456"/>
    <lineage>
        <taxon>Archaea</taxon>
        <taxon>Methanobacteriati</taxon>
        <taxon>Methanobacteriota</taxon>
        <taxon>Stenosarchaea group</taxon>
        <taxon>Halobacteria</taxon>
        <taxon>Halobacteriales</taxon>
        <taxon>Haloferacaceae</taxon>
        <taxon>Halorubrum</taxon>
    </lineage>
</organism>
<comment type="caution">
    <text evidence="1">The sequence shown here is derived from an EMBL/GenBank/DDBJ whole genome shotgun (WGS) entry which is preliminary data.</text>
</comment>